<evidence type="ECO:0000313" key="2">
    <source>
        <dbReference type="EMBL" id="MBB5622867.1"/>
    </source>
</evidence>
<dbReference type="Proteomes" id="UP000537718">
    <property type="component" value="Unassembled WGS sequence"/>
</dbReference>
<keyword evidence="1" id="KW-0732">Signal</keyword>
<feature type="chain" id="PRO_5030692305" evidence="1">
    <location>
        <begin position="19"/>
        <end position="138"/>
    </location>
</feature>
<evidence type="ECO:0000256" key="1">
    <source>
        <dbReference type="SAM" id="SignalP"/>
    </source>
</evidence>
<proteinExistence type="predicted"/>
<name>A0A7W9DL32_9SPHI</name>
<evidence type="ECO:0000313" key="3">
    <source>
        <dbReference type="Proteomes" id="UP000537718"/>
    </source>
</evidence>
<dbReference type="EMBL" id="JACHCF010000010">
    <property type="protein sequence ID" value="MBB5622867.1"/>
    <property type="molecule type" value="Genomic_DNA"/>
</dbReference>
<protein>
    <submittedName>
        <fullName evidence="2">ABC-type uncharacterized transport system YnjBCD substrate-binding protein</fullName>
    </submittedName>
</protein>
<dbReference type="AlphaFoldDB" id="A0A7W9DL32"/>
<organism evidence="2 3">
    <name type="scientific">Pedobacter cryoconitis</name>
    <dbReference type="NCBI Taxonomy" id="188932"/>
    <lineage>
        <taxon>Bacteria</taxon>
        <taxon>Pseudomonadati</taxon>
        <taxon>Bacteroidota</taxon>
        <taxon>Sphingobacteriia</taxon>
        <taxon>Sphingobacteriales</taxon>
        <taxon>Sphingobacteriaceae</taxon>
        <taxon>Pedobacter</taxon>
    </lineage>
</organism>
<feature type="signal peptide" evidence="1">
    <location>
        <begin position="1"/>
        <end position="18"/>
    </location>
</feature>
<reference evidence="2 3" key="1">
    <citation type="submission" date="2020-08" db="EMBL/GenBank/DDBJ databases">
        <title>Genomic Encyclopedia of Type Strains, Phase IV (KMG-V): Genome sequencing to study the core and pangenomes of soil and plant-associated prokaryotes.</title>
        <authorList>
            <person name="Whitman W."/>
        </authorList>
    </citation>
    <scope>NUCLEOTIDE SEQUENCE [LARGE SCALE GENOMIC DNA]</scope>
    <source>
        <strain evidence="2 3">MP7CTX6</strain>
    </source>
</reference>
<comment type="caution">
    <text evidence="2">The sequence shown here is derived from an EMBL/GenBank/DDBJ whole genome shotgun (WGS) entry which is preliminary data.</text>
</comment>
<accession>A0A7W9DL32</accession>
<sequence>MKKSLIILFTFASFYSYAQSKTALDQKLIGKWEAVSKIETEKTGGTVTDLDKDIYKAGEKSYEFTKNNKVIITQGFGKHKEELPAWTQGNKLFIGKNNKNKDAYIITYSQGRTTLLKTETKTKKGKTIIETEEVILKR</sequence>
<dbReference type="RefSeq" id="WP_183868966.1">
    <property type="nucleotide sequence ID" value="NZ_JACHCF010000010.1"/>
</dbReference>
<gene>
    <name evidence="2" type="ORF">HDE69_003949</name>
</gene>